<evidence type="ECO:0000256" key="2">
    <source>
        <dbReference type="SAM" id="Coils"/>
    </source>
</evidence>
<dbReference type="GO" id="GO:0070939">
    <property type="term" value="C:Dsl1/NZR complex"/>
    <property type="evidence" value="ECO:0007669"/>
    <property type="project" value="InterPro"/>
</dbReference>
<dbReference type="InterPro" id="IPR042044">
    <property type="entry name" value="EXOC6PINT-1/Sec15/Tip20_C_dom2"/>
</dbReference>
<keyword evidence="2" id="KW-0175">Coiled coil</keyword>
<comment type="similarity">
    <text evidence="1">Belongs to the RINT1 family.</text>
</comment>
<evidence type="ECO:0000313" key="3">
    <source>
        <dbReference type="EMBL" id="CAG9801047.1"/>
    </source>
</evidence>
<proteinExistence type="inferred from homology"/>
<dbReference type="Pfam" id="PF04437">
    <property type="entry name" value="RINT1_TIP1"/>
    <property type="match status" value="1"/>
</dbReference>
<evidence type="ECO:0008006" key="5">
    <source>
        <dbReference type="Google" id="ProtNLM"/>
    </source>
</evidence>
<dbReference type="InterPro" id="IPR007528">
    <property type="entry name" value="RINT1_Tip20"/>
</dbReference>
<protein>
    <recommendedName>
        <fullName evidence="5">RAD50-interacting protein 1</fullName>
    </recommendedName>
</protein>
<dbReference type="Gene3D" id="1.20.58.670">
    <property type="entry name" value="Dsl1p vesicle tethering complex, Tip20p subunit, domain D"/>
    <property type="match status" value="1"/>
</dbReference>
<gene>
    <name evidence="3" type="ORF">CHIRRI_LOCUS3982</name>
</gene>
<dbReference type="Proteomes" id="UP001153620">
    <property type="component" value="Chromosome 1"/>
</dbReference>
<dbReference type="InterPro" id="IPR042042">
    <property type="entry name" value="Tip20p_domB"/>
</dbReference>
<organism evidence="3 4">
    <name type="scientific">Chironomus riparius</name>
    <dbReference type="NCBI Taxonomy" id="315576"/>
    <lineage>
        <taxon>Eukaryota</taxon>
        <taxon>Metazoa</taxon>
        <taxon>Ecdysozoa</taxon>
        <taxon>Arthropoda</taxon>
        <taxon>Hexapoda</taxon>
        <taxon>Insecta</taxon>
        <taxon>Pterygota</taxon>
        <taxon>Neoptera</taxon>
        <taxon>Endopterygota</taxon>
        <taxon>Diptera</taxon>
        <taxon>Nematocera</taxon>
        <taxon>Chironomoidea</taxon>
        <taxon>Chironomidae</taxon>
        <taxon>Chironominae</taxon>
        <taxon>Chironomus</taxon>
    </lineage>
</organism>
<reference evidence="3" key="1">
    <citation type="submission" date="2022-01" db="EMBL/GenBank/DDBJ databases">
        <authorList>
            <person name="King R."/>
        </authorList>
    </citation>
    <scope>NUCLEOTIDE SEQUENCE</scope>
</reference>
<evidence type="ECO:0000256" key="1">
    <source>
        <dbReference type="ARBA" id="ARBA00061158"/>
    </source>
</evidence>
<dbReference type="PANTHER" id="PTHR13520">
    <property type="entry name" value="RAD50-INTERACTING PROTEIN 1 RINT-1"/>
    <property type="match status" value="1"/>
</dbReference>
<dbReference type="GO" id="GO:0006888">
    <property type="term" value="P:endoplasmic reticulum to Golgi vesicle-mediated transport"/>
    <property type="evidence" value="ECO:0007669"/>
    <property type="project" value="InterPro"/>
</dbReference>
<dbReference type="OrthoDB" id="2189254at2759"/>
<sequence>MGIEERVIAKLNAELAGKVESLPRSKELVNKYVDQLNNIEKKLNIDEESDESENFRIVLTESQNALDTIDEKLDKIKNYEEKIEKHLKKFRKVEEEIHSHLEKITDLERLVEYFRIVQDIQDISHELSKCINSKDDQKTVNLFLSLSGSPESSDSVIGRLQDVDAPNLKFYSRQIAIHWHDVIKKKLSSEFESILKSIKWPNLGHLVDSFNPTKEAIFKLSTLAEYLFLVQLPGYDRFMYVKLSPSIVCPPIPAPIELLIKPFRIRFEYHFMSNRQTNRPDKPEYFFTQILNWAKDNHHFVGEIFQAPATRACATDNVRLEFVRGLVQLTIEKLINDIEEISLDEQLFAHLIDEILSFEQDLKTMLLYPNNIPSAVNVLTQPVFFIKWLALEEKFTSEKMDIIFCDENNPWSMLDTFGPSHIISPLTAMPITVEQELELEELKIPKCADQFVRLLEAMKERYCILPQPCHQLQFLKLQIDLIDSFRRRLVQLHNTGYVSTLNVLNAIFYVTAVLREWGENVHYLHLHAALLGPNADEISSVFDKIISELDHWENKLIKQLSSRFVDDIKCKTMTYRHDLWVSMPKQNPSEPFIISQSAGEIFQVTIAVLHDLESALSTRIFSSTLRRIAKKLDDYFIDSMIMNTKFSEGGSNQFKFDITRNLIPLFGQYSKRPGYLFKNLSDACTLLSLPFGTALLLHQTLKAGNKTTSSEELQKMKDALKEVGIISLPITLAVDVLERRTDICL</sequence>
<reference evidence="3" key="2">
    <citation type="submission" date="2022-10" db="EMBL/GenBank/DDBJ databases">
        <authorList>
            <consortium name="ENA_rothamsted_submissions"/>
            <consortium name="culmorum"/>
            <person name="King R."/>
        </authorList>
    </citation>
    <scope>NUCLEOTIDE SEQUENCE</scope>
</reference>
<dbReference type="PROSITE" id="PS51386">
    <property type="entry name" value="RINT1_TIP20"/>
    <property type="match status" value="1"/>
</dbReference>
<dbReference type="FunFam" id="1.20.58.670:FF:000003">
    <property type="entry name" value="RAD50-interacting protein 1"/>
    <property type="match status" value="1"/>
</dbReference>
<dbReference type="GO" id="GO:0006890">
    <property type="term" value="P:retrograde vesicle-mediated transport, Golgi to endoplasmic reticulum"/>
    <property type="evidence" value="ECO:0007669"/>
    <property type="project" value="InterPro"/>
</dbReference>
<dbReference type="GO" id="GO:0060628">
    <property type="term" value="P:regulation of ER to Golgi vesicle-mediated transport"/>
    <property type="evidence" value="ECO:0007669"/>
    <property type="project" value="TreeGrafter"/>
</dbReference>
<name>A0A9N9RPQ9_9DIPT</name>
<accession>A0A9N9RPQ9</accession>
<dbReference type="Gene3D" id="1.20.58.1420">
    <property type="entry name" value="Dsl1p vesicle tethering complex, Tip20p subunit, domain B"/>
    <property type="match status" value="1"/>
</dbReference>
<dbReference type="PANTHER" id="PTHR13520:SF0">
    <property type="entry name" value="RAD50-INTERACTING PROTEIN 1"/>
    <property type="match status" value="1"/>
</dbReference>
<keyword evidence="4" id="KW-1185">Reference proteome</keyword>
<evidence type="ECO:0000313" key="4">
    <source>
        <dbReference type="Proteomes" id="UP001153620"/>
    </source>
</evidence>
<feature type="coiled-coil region" evidence="2">
    <location>
        <begin position="29"/>
        <end position="110"/>
    </location>
</feature>
<dbReference type="AlphaFoldDB" id="A0A9N9RPQ9"/>
<dbReference type="EMBL" id="OU895877">
    <property type="protein sequence ID" value="CAG9801047.1"/>
    <property type="molecule type" value="Genomic_DNA"/>
</dbReference>